<keyword evidence="2" id="KW-1185">Reference proteome</keyword>
<proteinExistence type="predicted"/>
<gene>
    <name evidence="1" type="ORF">DEO72_LG9g1486</name>
</gene>
<dbReference type="AlphaFoldDB" id="A0A4D6N0R1"/>
<sequence>MCIRDRSQLDPLVLHHSAPSLLGYFETSASFVPISMSPSSKLSKRGEWLSPKRKYQGIASDCCARSRLGELGSPKRDIFSSNRTSMA</sequence>
<protein>
    <submittedName>
        <fullName evidence="1">Uncharacterized protein</fullName>
    </submittedName>
</protein>
<evidence type="ECO:0000313" key="2">
    <source>
        <dbReference type="Proteomes" id="UP000501690"/>
    </source>
</evidence>
<reference evidence="1 2" key="1">
    <citation type="submission" date="2019-04" db="EMBL/GenBank/DDBJ databases">
        <title>An improved genome assembly and genetic linkage map for asparagus bean, Vigna unguiculata ssp. sesquipedialis.</title>
        <authorList>
            <person name="Xia Q."/>
            <person name="Zhang R."/>
            <person name="Dong Y."/>
        </authorList>
    </citation>
    <scope>NUCLEOTIDE SEQUENCE [LARGE SCALE GENOMIC DNA]</scope>
    <source>
        <tissue evidence="1">Leaf</tissue>
    </source>
</reference>
<organism evidence="1 2">
    <name type="scientific">Vigna unguiculata</name>
    <name type="common">Cowpea</name>
    <dbReference type="NCBI Taxonomy" id="3917"/>
    <lineage>
        <taxon>Eukaryota</taxon>
        <taxon>Viridiplantae</taxon>
        <taxon>Streptophyta</taxon>
        <taxon>Embryophyta</taxon>
        <taxon>Tracheophyta</taxon>
        <taxon>Spermatophyta</taxon>
        <taxon>Magnoliopsida</taxon>
        <taxon>eudicotyledons</taxon>
        <taxon>Gunneridae</taxon>
        <taxon>Pentapetalae</taxon>
        <taxon>rosids</taxon>
        <taxon>fabids</taxon>
        <taxon>Fabales</taxon>
        <taxon>Fabaceae</taxon>
        <taxon>Papilionoideae</taxon>
        <taxon>50 kb inversion clade</taxon>
        <taxon>NPAAA clade</taxon>
        <taxon>indigoferoid/millettioid clade</taxon>
        <taxon>Phaseoleae</taxon>
        <taxon>Vigna</taxon>
    </lineage>
</organism>
<name>A0A4D6N0R1_VIGUN</name>
<dbReference type="EMBL" id="CP039353">
    <property type="protein sequence ID" value="QCE06474.1"/>
    <property type="molecule type" value="Genomic_DNA"/>
</dbReference>
<accession>A0A4D6N0R1</accession>
<evidence type="ECO:0000313" key="1">
    <source>
        <dbReference type="EMBL" id="QCE06474.1"/>
    </source>
</evidence>
<dbReference type="Proteomes" id="UP000501690">
    <property type="component" value="Linkage Group LG9"/>
</dbReference>